<dbReference type="EMBL" id="JBBCAQ010000036">
    <property type="protein sequence ID" value="KAK7576329.1"/>
    <property type="molecule type" value="Genomic_DNA"/>
</dbReference>
<evidence type="ECO:0000313" key="2">
    <source>
        <dbReference type="Proteomes" id="UP001367676"/>
    </source>
</evidence>
<reference evidence="1 2" key="1">
    <citation type="submission" date="2024-03" db="EMBL/GenBank/DDBJ databases">
        <title>Adaptation during the transition from Ophiocordyceps entomopathogen to insect associate is accompanied by gene loss and intensified selection.</title>
        <authorList>
            <person name="Ward C.M."/>
            <person name="Onetto C.A."/>
            <person name="Borneman A.R."/>
        </authorList>
    </citation>
    <scope>NUCLEOTIDE SEQUENCE [LARGE SCALE GENOMIC DNA]</scope>
    <source>
        <strain evidence="1">AWRI1</strain>
        <tissue evidence="1">Single Adult Female</tissue>
    </source>
</reference>
<evidence type="ECO:0000313" key="1">
    <source>
        <dbReference type="EMBL" id="KAK7576329.1"/>
    </source>
</evidence>
<keyword evidence="2" id="KW-1185">Reference proteome</keyword>
<comment type="caution">
    <text evidence="1">The sequence shown here is derived from an EMBL/GenBank/DDBJ whole genome shotgun (WGS) entry which is preliminary data.</text>
</comment>
<proteinExistence type="predicted"/>
<sequence length="647" mass="74931">MRSKFLSRCILHEHFTRHALQPVVIKHKERWHLPVSLSYYYSSTITSVHRFFSSTIIDACDAVENLSVNLGTSGAPKSSELDQNRLLFQNADLSHLNVNWESLLQNCAFHLASLTDEQLEILLQNIFSLGSKLNDDQLLKFTFAIDQEFIKRAPSWTMEQSLVYFELYSDLPRLKKGDFIHHLLKLKQHKIFRHDIPVVIKFVRLMNKGNFWVLYHVPKYDYEIYLCNNLTKLSISDFEVFLDFMVKVRQVLNTPGLFQQFCQLVLEKLPELSSVGITNFCKILYLRRAIGFDTVFTDSIVEELLQCMTKCENLSANSFIEAASLCMKKSLIVDKFYSKFSFEFNQQMSDLSSRQLAAGMNWLTHFDEKSEHSAVYDCLVKNLRAKSFEQVTQHPMDFIMTMYYLSRVGIYPVDLLDILFSTEFIARAYPKGLTQFPLRKHYVLGQELLTIDGGVGIECTDYKGNRLDANVRHNIQRYYCWNLPKLLSTNLECVNFEKLVKSSRATTRTLYITRLALERVLGGARFVHTGYLLPHLPRPNLLFATSKEGTPVPLTSSVYEKMIVDRNSIDRDLEWYTFGVYSFGGQASENEEGGLLAEEIPKVRQLKKLGFNVLRLVHGEWFNKNEAEIEQCLRNTIDSHVESKIKM</sequence>
<accession>A0AAN9TB54</accession>
<organism evidence="1 2">
    <name type="scientific">Parthenolecanium corni</name>
    <dbReference type="NCBI Taxonomy" id="536013"/>
    <lineage>
        <taxon>Eukaryota</taxon>
        <taxon>Metazoa</taxon>
        <taxon>Ecdysozoa</taxon>
        <taxon>Arthropoda</taxon>
        <taxon>Hexapoda</taxon>
        <taxon>Insecta</taxon>
        <taxon>Pterygota</taxon>
        <taxon>Neoptera</taxon>
        <taxon>Paraneoptera</taxon>
        <taxon>Hemiptera</taxon>
        <taxon>Sternorrhyncha</taxon>
        <taxon>Coccoidea</taxon>
        <taxon>Coccidae</taxon>
        <taxon>Parthenolecanium</taxon>
    </lineage>
</organism>
<evidence type="ECO:0008006" key="3">
    <source>
        <dbReference type="Google" id="ProtNLM"/>
    </source>
</evidence>
<dbReference type="AlphaFoldDB" id="A0AAN9TB54"/>
<protein>
    <recommendedName>
        <fullName evidence="3">RAP domain-containing protein</fullName>
    </recommendedName>
</protein>
<dbReference type="Proteomes" id="UP001367676">
    <property type="component" value="Unassembled WGS sequence"/>
</dbReference>
<name>A0AAN9TB54_9HEMI</name>
<gene>
    <name evidence="1" type="ORF">V9T40_012615</name>
</gene>